<gene>
    <name evidence="1" type="ORF">QYF62_17220</name>
</gene>
<protein>
    <submittedName>
        <fullName evidence="1">Uncharacterized protein</fullName>
    </submittedName>
</protein>
<keyword evidence="2" id="KW-1185">Reference proteome</keyword>
<comment type="caution">
    <text evidence="1">The sequence shown here is derived from an EMBL/GenBank/DDBJ whole genome shotgun (WGS) entry which is preliminary data.</text>
</comment>
<dbReference type="RefSeq" id="WP_206682439.1">
    <property type="nucleotide sequence ID" value="NZ_JAUHTB010000038.1"/>
</dbReference>
<reference evidence="1 2" key="1">
    <citation type="submission" date="2023-07" db="EMBL/GenBank/DDBJ databases">
        <title>Strategy for survival of the halotoleranting strain Dietzia MX2 from the Yakshinskoe mineral salts deposit.</title>
        <authorList>
            <person name="Kharitonova M.A."/>
            <person name="Kupriyanova-Ashina F.G."/>
            <person name="Shakirov T.R."/>
            <person name="Vafina M.S."/>
            <person name="Ilinskaya O.N."/>
        </authorList>
    </citation>
    <scope>NUCLEOTIDE SEQUENCE [LARGE SCALE GENOMIC DNA]</scope>
    <source>
        <strain evidence="1 2">MX2</strain>
    </source>
</reference>
<name>A0ABT8H5M5_9ACTN</name>
<dbReference type="Proteomes" id="UP001172702">
    <property type="component" value="Unassembled WGS sequence"/>
</dbReference>
<dbReference type="EMBL" id="JAUHTB010000038">
    <property type="protein sequence ID" value="MDN4507774.1"/>
    <property type="molecule type" value="Genomic_DNA"/>
</dbReference>
<evidence type="ECO:0000313" key="1">
    <source>
        <dbReference type="EMBL" id="MDN4507774.1"/>
    </source>
</evidence>
<evidence type="ECO:0000313" key="2">
    <source>
        <dbReference type="Proteomes" id="UP001172702"/>
    </source>
</evidence>
<sequence length="123" mass="12626">MSCATQSDAPATFAATVTVTGEADQASADSGVCTFGATRLAPNDEVGLYGEGPAAITKSTLEAESIDEHPDGTGVCTYKAHFDAVPANQRSYELLVGNDFVEKSFTSGELQNGATYVVPSSAP</sequence>
<organism evidence="1 2">
    <name type="scientific">Dietzia maris</name>
    <dbReference type="NCBI Taxonomy" id="37915"/>
    <lineage>
        <taxon>Bacteria</taxon>
        <taxon>Bacillati</taxon>
        <taxon>Actinomycetota</taxon>
        <taxon>Actinomycetes</taxon>
        <taxon>Mycobacteriales</taxon>
        <taxon>Dietziaceae</taxon>
        <taxon>Dietzia</taxon>
    </lineage>
</organism>
<accession>A0ABT8H5M5</accession>
<proteinExistence type="predicted"/>